<evidence type="ECO:0000313" key="3">
    <source>
        <dbReference type="Proteomes" id="UP000297703"/>
    </source>
</evidence>
<proteinExistence type="predicted"/>
<dbReference type="EMBL" id="QXTE01000002">
    <property type="protein sequence ID" value="TFK16019.1"/>
    <property type="molecule type" value="Genomic_DNA"/>
</dbReference>
<name>A0A4D9EZE2_9SAUR</name>
<reference evidence="2 3" key="1">
    <citation type="submission" date="2019-04" db="EMBL/GenBank/DDBJ databases">
        <title>Draft genome of the big-headed turtle Platysternon megacephalum.</title>
        <authorList>
            <person name="Gong S."/>
        </authorList>
    </citation>
    <scope>NUCLEOTIDE SEQUENCE [LARGE SCALE GENOMIC DNA]</scope>
    <source>
        <strain evidence="2">DO16091913</strain>
        <tissue evidence="2">Muscle</tissue>
    </source>
</reference>
<comment type="caution">
    <text evidence="2">The sequence shown here is derived from an EMBL/GenBank/DDBJ whole genome shotgun (WGS) entry which is preliminary data.</text>
</comment>
<keyword evidence="3" id="KW-1185">Reference proteome</keyword>
<feature type="region of interest" description="Disordered" evidence="1">
    <location>
        <begin position="47"/>
        <end position="86"/>
    </location>
</feature>
<accession>A0A4D9EZE2</accession>
<dbReference type="STRING" id="55544.A0A4D9EZE2"/>
<dbReference type="Proteomes" id="UP000297703">
    <property type="component" value="Unassembled WGS sequence"/>
</dbReference>
<gene>
    <name evidence="2" type="ORF">DR999_PMT00431</name>
</gene>
<sequence length="86" mass="9665">MCNRYGIIFKDHYYIKSKFHSGYGQVDKHDSFRTRSTNISGNAVFSSTAPVATSSRNTANSVDQKNNGTKDSHSRKMSLKNRKSNS</sequence>
<evidence type="ECO:0000313" key="2">
    <source>
        <dbReference type="EMBL" id="TFK16019.1"/>
    </source>
</evidence>
<reference evidence="2 3" key="2">
    <citation type="submission" date="2019-04" db="EMBL/GenBank/DDBJ databases">
        <title>The genome sequence of big-headed turtle.</title>
        <authorList>
            <person name="Gong S."/>
        </authorList>
    </citation>
    <scope>NUCLEOTIDE SEQUENCE [LARGE SCALE GENOMIC DNA]</scope>
    <source>
        <strain evidence="2">DO16091913</strain>
        <tissue evidence="2">Muscle</tissue>
    </source>
</reference>
<organism evidence="2 3">
    <name type="scientific">Platysternon megacephalum</name>
    <name type="common">big-headed turtle</name>
    <dbReference type="NCBI Taxonomy" id="55544"/>
    <lineage>
        <taxon>Eukaryota</taxon>
        <taxon>Metazoa</taxon>
        <taxon>Chordata</taxon>
        <taxon>Craniata</taxon>
        <taxon>Vertebrata</taxon>
        <taxon>Euteleostomi</taxon>
        <taxon>Archelosauria</taxon>
        <taxon>Testudinata</taxon>
        <taxon>Testudines</taxon>
        <taxon>Cryptodira</taxon>
        <taxon>Durocryptodira</taxon>
        <taxon>Testudinoidea</taxon>
        <taxon>Platysternidae</taxon>
        <taxon>Platysternon</taxon>
    </lineage>
</organism>
<dbReference type="AlphaFoldDB" id="A0A4D9EZE2"/>
<feature type="compositionally biased region" description="Polar residues" evidence="1">
    <location>
        <begin position="47"/>
        <end position="67"/>
    </location>
</feature>
<protein>
    <submittedName>
        <fullName evidence="2">Cytochrome P450 4V2-like</fullName>
    </submittedName>
</protein>
<feature type="compositionally biased region" description="Basic residues" evidence="1">
    <location>
        <begin position="75"/>
        <end position="86"/>
    </location>
</feature>
<evidence type="ECO:0000256" key="1">
    <source>
        <dbReference type="SAM" id="MobiDB-lite"/>
    </source>
</evidence>